<dbReference type="EMBL" id="JAAWVQ010125174">
    <property type="protein sequence ID" value="MBN3283221.1"/>
    <property type="molecule type" value="Genomic_DNA"/>
</dbReference>
<evidence type="ECO:0000313" key="4">
    <source>
        <dbReference type="Proteomes" id="UP001166093"/>
    </source>
</evidence>
<dbReference type="PANTHER" id="PTHR10545:SF51">
    <property type="entry name" value="THIALYSINE N-EPSILON-ACETYLTRANSFERASE"/>
    <property type="match status" value="1"/>
</dbReference>
<protein>
    <submittedName>
        <fullName evidence="3">SAT2 acetyltransferase</fullName>
    </submittedName>
</protein>
<evidence type="ECO:0000313" key="3">
    <source>
        <dbReference type="EMBL" id="MBN3283221.1"/>
    </source>
</evidence>
<sequence length="58" mass="6539">QIGRARGCVRMQFTVLDWNKPSLDFYCGQGALNLTAAEGWQLMRFEGEAFEKLAQATN</sequence>
<keyword evidence="1" id="KW-0808">Transferase</keyword>
<comment type="caution">
    <text evidence="3">The sequence shown here is derived from an EMBL/GenBank/DDBJ whole genome shotgun (WGS) entry which is preliminary data.</text>
</comment>
<accession>A0ABS2YAK8</accession>
<keyword evidence="2" id="KW-0012">Acyltransferase</keyword>
<gene>
    <name evidence="3" type="primary">Sat2</name>
    <name evidence="3" type="ORF">GTO93_0009967</name>
</gene>
<dbReference type="Gene3D" id="3.40.630.30">
    <property type="match status" value="1"/>
</dbReference>
<feature type="non-terminal residue" evidence="3">
    <location>
        <position position="58"/>
    </location>
</feature>
<feature type="non-terminal residue" evidence="3">
    <location>
        <position position="1"/>
    </location>
</feature>
<evidence type="ECO:0000256" key="2">
    <source>
        <dbReference type="ARBA" id="ARBA00023315"/>
    </source>
</evidence>
<reference evidence="3" key="1">
    <citation type="journal article" date="2021" name="Cell">
        <title>Tracing the genetic footprints of vertebrate landing in non-teleost ray-finned fishes.</title>
        <authorList>
            <person name="Bi X."/>
            <person name="Wang K."/>
            <person name="Yang L."/>
            <person name="Pan H."/>
            <person name="Jiang H."/>
            <person name="Wei Q."/>
            <person name="Fang M."/>
            <person name="Yu H."/>
            <person name="Zhu C."/>
            <person name="Cai Y."/>
            <person name="He Y."/>
            <person name="Gan X."/>
            <person name="Zeng H."/>
            <person name="Yu D."/>
            <person name="Zhu Y."/>
            <person name="Jiang H."/>
            <person name="Qiu Q."/>
            <person name="Yang H."/>
            <person name="Zhang Y.E."/>
            <person name="Wang W."/>
            <person name="Zhu M."/>
            <person name="He S."/>
            <person name="Zhang G."/>
        </authorList>
    </citation>
    <scope>NUCLEOTIDE SEQUENCE</scope>
    <source>
        <strain evidence="3">Pddl_001</strain>
    </source>
</reference>
<evidence type="ECO:0000256" key="1">
    <source>
        <dbReference type="ARBA" id="ARBA00022679"/>
    </source>
</evidence>
<keyword evidence="4" id="KW-1185">Reference proteome</keyword>
<dbReference type="InterPro" id="IPR051016">
    <property type="entry name" value="Diverse_Substrate_AcTransf"/>
</dbReference>
<proteinExistence type="predicted"/>
<organism evidence="3 4">
    <name type="scientific">Polyodon spathula</name>
    <name type="common">North American paddlefish</name>
    <name type="synonym">Squalus spathula</name>
    <dbReference type="NCBI Taxonomy" id="7913"/>
    <lineage>
        <taxon>Eukaryota</taxon>
        <taxon>Metazoa</taxon>
        <taxon>Chordata</taxon>
        <taxon>Craniata</taxon>
        <taxon>Vertebrata</taxon>
        <taxon>Euteleostomi</taxon>
        <taxon>Actinopterygii</taxon>
        <taxon>Chondrostei</taxon>
        <taxon>Acipenseriformes</taxon>
        <taxon>Polyodontidae</taxon>
        <taxon>Polyodon</taxon>
    </lineage>
</organism>
<dbReference type="PANTHER" id="PTHR10545">
    <property type="entry name" value="DIAMINE N-ACETYLTRANSFERASE"/>
    <property type="match status" value="1"/>
</dbReference>
<name>A0ABS2YAK8_POLSP</name>
<dbReference type="Proteomes" id="UP001166093">
    <property type="component" value="Unassembled WGS sequence"/>
</dbReference>